<protein>
    <submittedName>
        <fullName evidence="2">Unnamed protein product</fullName>
    </submittedName>
</protein>
<proteinExistence type="predicted"/>
<dbReference type="EMBL" id="BSXT01000907">
    <property type="protein sequence ID" value="GMF36038.1"/>
    <property type="molecule type" value="Genomic_DNA"/>
</dbReference>
<dbReference type="OrthoDB" id="273640at2759"/>
<feature type="compositionally biased region" description="Low complexity" evidence="1">
    <location>
        <begin position="88"/>
        <end position="101"/>
    </location>
</feature>
<feature type="compositionally biased region" description="Polar residues" evidence="1">
    <location>
        <begin position="59"/>
        <end position="73"/>
    </location>
</feature>
<feature type="region of interest" description="Disordered" evidence="1">
    <location>
        <begin position="45"/>
        <end position="121"/>
    </location>
</feature>
<keyword evidence="3" id="KW-1185">Reference proteome</keyword>
<sequence length="121" mass="12856">MSTEENTSKTVAPTEVHDTVAEVLQLDDLLEEFYTFMYEKAVLVGPTGTSPPKVKSPGKANSGSPTRGSFPTRETNRKQQIPGPPAASVPAAASGVSTPSTTLSREVMDALLPPKYVHECP</sequence>
<reference evidence="2" key="1">
    <citation type="submission" date="2023-04" db="EMBL/GenBank/DDBJ databases">
        <title>Phytophthora fragariaefolia NBRC 109709.</title>
        <authorList>
            <person name="Ichikawa N."/>
            <person name="Sato H."/>
            <person name="Tonouchi N."/>
        </authorList>
    </citation>
    <scope>NUCLEOTIDE SEQUENCE</scope>
    <source>
        <strain evidence="2">NBRC 109709</strain>
    </source>
</reference>
<name>A0A9W7CPB7_9STRA</name>
<comment type="caution">
    <text evidence="2">The sequence shown here is derived from an EMBL/GenBank/DDBJ whole genome shotgun (WGS) entry which is preliminary data.</text>
</comment>
<evidence type="ECO:0000313" key="2">
    <source>
        <dbReference type="EMBL" id="GMF36038.1"/>
    </source>
</evidence>
<evidence type="ECO:0000256" key="1">
    <source>
        <dbReference type="SAM" id="MobiDB-lite"/>
    </source>
</evidence>
<dbReference type="Proteomes" id="UP001165121">
    <property type="component" value="Unassembled WGS sequence"/>
</dbReference>
<gene>
    <name evidence="2" type="ORF">Pfra01_000971100</name>
</gene>
<dbReference type="AlphaFoldDB" id="A0A9W7CPB7"/>
<evidence type="ECO:0000313" key="3">
    <source>
        <dbReference type="Proteomes" id="UP001165121"/>
    </source>
</evidence>
<organism evidence="2 3">
    <name type="scientific">Phytophthora fragariaefolia</name>
    <dbReference type="NCBI Taxonomy" id="1490495"/>
    <lineage>
        <taxon>Eukaryota</taxon>
        <taxon>Sar</taxon>
        <taxon>Stramenopiles</taxon>
        <taxon>Oomycota</taxon>
        <taxon>Peronosporomycetes</taxon>
        <taxon>Peronosporales</taxon>
        <taxon>Peronosporaceae</taxon>
        <taxon>Phytophthora</taxon>
    </lineage>
</organism>
<accession>A0A9W7CPB7</accession>